<organism evidence="1">
    <name type="scientific">Schistocephalus solidus</name>
    <name type="common">Tapeworm</name>
    <dbReference type="NCBI Taxonomy" id="70667"/>
    <lineage>
        <taxon>Eukaryota</taxon>
        <taxon>Metazoa</taxon>
        <taxon>Spiralia</taxon>
        <taxon>Lophotrochozoa</taxon>
        <taxon>Platyhelminthes</taxon>
        <taxon>Cestoda</taxon>
        <taxon>Eucestoda</taxon>
        <taxon>Diphyllobothriidea</taxon>
        <taxon>Diphyllobothriidae</taxon>
        <taxon>Schistocephalus</taxon>
    </lineage>
</organism>
<dbReference type="EMBL" id="GEEE01011140">
    <property type="protein sequence ID" value="JAP52085.1"/>
    <property type="molecule type" value="Transcribed_RNA"/>
</dbReference>
<dbReference type="AlphaFoldDB" id="A0A0X3PJH5"/>
<name>A0A0X3PJH5_SCHSO</name>
<evidence type="ECO:0000313" key="1">
    <source>
        <dbReference type="EMBL" id="JAP52085.1"/>
    </source>
</evidence>
<reference evidence="1" key="1">
    <citation type="submission" date="2016-01" db="EMBL/GenBank/DDBJ databases">
        <title>Reference transcriptome for the parasite Schistocephalus solidus: insights into the molecular evolution of parasitism.</title>
        <authorList>
            <person name="Hebert F.O."/>
            <person name="Grambauer S."/>
            <person name="Barber I."/>
            <person name="Landry C.R."/>
            <person name="Aubin-Horth N."/>
        </authorList>
    </citation>
    <scope>NUCLEOTIDE SEQUENCE</scope>
</reference>
<protein>
    <submittedName>
        <fullName evidence="1">Uncharacterized protein</fullName>
    </submittedName>
</protein>
<gene>
    <name evidence="1" type="ORF">TR148545</name>
</gene>
<accession>A0A0X3PJH5</accession>
<proteinExistence type="predicted"/>
<sequence>MIRLKPRRRSQGKRPPGKLNTALLNTHAHHLHFINVLAQRLASLPVAGVDAFVENRCCQLRYTVQSITMDAFSCENCQHQDQSDDNTATSNLVIEKNRLRETNVDRPTDANKAASYLSRCLVQLHLREMEDAWMVGAAEGIQGYADRDESINFFAAIKAVY</sequence>